<keyword evidence="1" id="KW-0732">Signal</keyword>
<feature type="chain" id="PRO_5044805681" evidence="1">
    <location>
        <begin position="17"/>
        <end position="223"/>
    </location>
</feature>
<dbReference type="Proteomes" id="UP001620645">
    <property type="component" value="Unassembled WGS sequence"/>
</dbReference>
<reference evidence="2 3" key="1">
    <citation type="submission" date="2024-10" db="EMBL/GenBank/DDBJ databases">
        <authorList>
            <person name="Kim D."/>
        </authorList>
    </citation>
    <scope>NUCLEOTIDE SEQUENCE [LARGE SCALE GENOMIC DNA]</scope>
    <source>
        <strain evidence="2">Taebaek</strain>
    </source>
</reference>
<name>A0ABD2K607_HETSC</name>
<keyword evidence="3" id="KW-1185">Reference proteome</keyword>
<protein>
    <submittedName>
        <fullName evidence="2">Uncharacterized protein</fullName>
    </submittedName>
</protein>
<sequence length="223" mass="25195">MAQLVHLFLLFASVLAEEKLLFPKLPYEEKVKNMCPIQQTCIGEPQPQNCTEAICIRDLRNGFSLSATSCCTSGFKIKCCAKLSSAIKWKPKKLATLLKKMDKKKECQNEENYCICDVIGHNLGRGIAGICCGDADCNCCATRVKRAKDKRVDTCKNNEIRVEIIWPDHVTKSCEHAEKEWYWVATATDDQHERRTNNSESGFPSSSAFLMMFMEVLILAPIF</sequence>
<evidence type="ECO:0000313" key="3">
    <source>
        <dbReference type="Proteomes" id="UP001620645"/>
    </source>
</evidence>
<dbReference type="AlphaFoldDB" id="A0ABD2K607"/>
<comment type="caution">
    <text evidence="2">The sequence shown here is derived from an EMBL/GenBank/DDBJ whole genome shotgun (WGS) entry which is preliminary data.</text>
</comment>
<evidence type="ECO:0000256" key="1">
    <source>
        <dbReference type="SAM" id="SignalP"/>
    </source>
</evidence>
<organism evidence="2 3">
    <name type="scientific">Heterodera schachtii</name>
    <name type="common">Sugarbeet cyst nematode worm</name>
    <name type="synonym">Tylenchus schachtii</name>
    <dbReference type="NCBI Taxonomy" id="97005"/>
    <lineage>
        <taxon>Eukaryota</taxon>
        <taxon>Metazoa</taxon>
        <taxon>Ecdysozoa</taxon>
        <taxon>Nematoda</taxon>
        <taxon>Chromadorea</taxon>
        <taxon>Rhabditida</taxon>
        <taxon>Tylenchina</taxon>
        <taxon>Tylenchomorpha</taxon>
        <taxon>Tylenchoidea</taxon>
        <taxon>Heteroderidae</taxon>
        <taxon>Heteroderinae</taxon>
        <taxon>Heterodera</taxon>
    </lineage>
</organism>
<proteinExistence type="predicted"/>
<dbReference type="EMBL" id="JBICCN010000051">
    <property type="protein sequence ID" value="KAL3098153.1"/>
    <property type="molecule type" value="Genomic_DNA"/>
</dbReference>
<gene>
    <name evidence="2" type="ORF">niasHS_001989</name>
</gene>
<accession>A0ABD2K607</accession>
<feature type="signal peptide" evidence="1">
    <location>
        <begin position="1"/>
        <end position="16"/>
    </location>
</feature>
<evidence type="ECO:0000313" key="2">
    <source>
        <dbReference type="EMBL" id="KAL3098153.1"/>
    </source>
</evidence>